<name>A0A7X3G5B6_9BURK</name>
<gene>
    <name evidence="1" type="ORF">GPY61_25125</name>
</gene>
<sequence length="103" mass="11172">MNEESYDMDDAVAAIEALHDALASDLEELETRIRALGHSVLLVPEPGNPEVSEFFEARASLHSGLASIAEVLAWIQLKTEEDPEGEVATALQPLPKLRGSVIH</sequence>
<comment type="caution">
    <text evidence="1">The sequence shown here is derived from an EMBL/GenBank/DDBJ whole genome shotgun (WGS) entry which is preliminary data.</text>
</comment>
<evidence type="ECO:0000313" key="1">
    <source>
        <dbReference type="EMBL" id="MVW63209.1"/>
    </source>
</evidence>
<dbReference type="Proteomes" id="UP000443353">
    <property type="component" value="Unassembled WGS sequence"/>
</dbReference>
<organism evidence="1 2">
    <name type="scientific">Massilia cellulosiltytica</name>
    <dbReference type="NCBI Taxonomy" id="2683234"/>
    <lineage>
        <taxon>Bacteria</taxon>
        <taxon>Pseudomonadati</taxon>
        <taxon>Pseudomonadota</taxon>
        <taxon>Betaproteobacteria</taxon>
        <taxon>Burkholderiales</taxon>
        <taxon>Oxalobacteraceae</taxon>
        <taxon>Telluria group</taxon>
        <taxon>Massilia</taxon>
    </lineage>
</organism>
<dbReference type="RefSeq" id="WP_156403725.1">
    <property type="nucleotide sequence ID" value="NZ_CP168562.1"/>
</dbReference>
<proteinExistence type="predicted"/>
<accession>A0A7X3G5B6</accession>
<protein>
    <submittedName>
        <fullName evidence="1">Uncharacterized protein</fullName>
    </submittedName>
</protein>
<evidence type="ECO:0000313" key="2">
    <source>
        <dbReference type="Proteomes" id="UP000443353"/>
    </source>
</evidence>
<reference evidence="1 2" key="1">
    <citation type="submission" date="2019-12" db="EMBL/GenBank/DDBJ databases">
        <authorList>
            <person name="Li C."/>
            <person name="Zhao J."/>
        </authorList>
    </citation>
    <scope>NUCLEOTIDE SEQUENCE [LARGE SCALE GENOMIC DNA]</scope>
    <source>
        <strain evidence="1 2">NEAU-DD11</strain>
    </source>
</reference>
<dbReference type="EMBL" id="WSES01000008">
    <property type="protein sequence ID" value="MVW63209.1"/>
    <property type="molecule type" value="Genomic_DNA"/>
</dbReference>
<dbReference type="AlphaFoldDB" id="A0A7X3G5B6"/>
<keyword evidence="2" id="KW-1185">Reference proteome</keyword>